<protein>
    <submittedName>
        <fullName evidence="1">Uncharacterized protein</fullName>
    </submittedName>
</protein>
<accession>A0ACB8XN57</accession>
<reference evidence="2" key="1">
    <citation type="journal article" date="2022" name="Mol. Ecol. Resour.">
        <title>The genomes of chicory, endive, great burdock and yacon provide insights into Asteraceae palaeo-polyploidization history and plant inulin production.</title>
        <authorList>
            <person name="Fan W."/>
            <person name="Wang S."/>
            <person name="Wang H."/>
            <person name="Wang A."/>
            <person name="Jiang F."/>
            <person name="Liu H."/>
            <person name="Zhao H."/>
            <person name="Xu D."/>
            <person name="Zhang Y."/>
        </authorList>
    </citation>
    <scope>NUCLEOTIDE SEQUENCE [LARGE SCALE GENOMIC DNA]</scope>
    <source>
        <strain evidence="2">cv. Niubang</strain>
    </source>
</reference>
<dbReference type="Proteomes" id="UP001055879">
    <property type="component" value="Linkage Group LG16"/>
</dbReference>
<comment type="caution">
    <text evidence="1">The sequence shown here is derived from an EMBL/GenBank/DDBJ whole genome shotgun (WGS) entry which is preliminary data.</text>
</comment>
<organism evidence="1 2">
    <name type="scientific">Arctium lappa</name>
    <name type="common">Greater burdock</name>
    <name type="synonym">Lappa major</name>
    <dbReference type="NCBI Taxonomy" id="4217"/>
    <lineage>
        <taxon>Eukaryota</taxon>
        <taxon>Viridiplantae</taxon>
        <taxon>Streptophyta</taxon>
        <taxon>Embryophyta</taxon>
        <taxon>Tracheophyta</taxon>
        <taxon>Spermatophyta</taxon>
        <taxon>Magnoliopsida</taxon>
        <taxon>eudicotyledons</taxon>
        <taxon>Gunneridae</taxon>
        <taxon>Pentapetalae</taxon>
        <taxon>asterids</taxon>
        <taxon>campanulids</taxon>
        <taxon>Asterales</taxon>
        <taxon>Asteraceae</taxon>
        <taxon>Carduoideae</taxon>
        <taxon>Cardueae</taxon>
        <taxon>Arctiinae</taxon>
        <taxon>Arctium</taxon>
    </lineage>
</organism>
<gene>
    <name evidence="1" type="ORF">L6452_41287</name>
</gene>
<sequence>MHATTVALQEENEAKLTVIESQNARIADLEKDESSSLFVCTASPGVRLGSVEPPAFSDRWWHRIWDTMRVQDPITGDGGRVRQDDAERATMHATIGALQEENEAKQTVIEAHNARIVDLESKISDTVAISTSDRWNRSL</sequence>
<evidence type="ECO:0000313" key="2">
    <source>
        <dbReference type="Proteomes" id="UP001055879"/>
    </source>
</evidence>
<keyword evidence="2" id="KW-1185">Reference proteome</keyword>
<dbReference type="EMBL" id="CM042062">
    <property type="protein sequence ID" value="KAI3669848.1"/>
    <property type="molecule type" value="Genomic_DNA"/>
</dbReference>
<reference evidence="1 2" key="2">
    <citation type="journal article" date="2022" name="Mol. Ecol. Resour.">
        <title>The genomes of chicory, endive, great burdock and yacon provide insights into Asteraceae paleo-polyploidization history and plant inulin production.</title>
        <authorList>
            <person name="Fan W."/>
            <person name="Wang S."/>
            <person name="Wang H."/>
            <person name="Wang A."/>
            <person name="Jiang F."/>
            <person name="Liu H."/>
            <person name="Zhao H."/>
            <person name="Xu D."/>
            <person name="Zhang Y."/>
        </authorList>
    </citation>
    <scope>NUCLEOTIDE SEQUENCE [LARGE SCALE GENOMIC DNA]</scope>
    <source>
        <strain evidence="2">cv. Niubang</strain>
    </source>
</reference>
<evidence type="ECO:0000313" key="1">
    <source>
        <dbReference type="EMBL" id="KAI3669848.1"/>
    </source>
</evidence>
<proteinExistence type="predicted"/>
<name>A0ACB8XN57_ARCLA</name>